<protein>
    <submittedName>
        <fullName evidence="5">Retrovirus-related pol polyprotein from transposon TNT 1-94</fullName>
    </submittedName>
</protein>
<evidence type="ECO:0000313" key="5">
    <source>
        <dbReference type="EMBL" id="GJT86518.1"/>
    </source>
</evidence>
<dbReference type="EMBL" id="BQNB010019554">
    <property type="protein sequence ID" value="GJT86518.1"/>
    <property type="molecule type" value="Genomic_DNA"/>
</dbReference>
<reference evidence="5" key="2">
    <citation type="submission" date="2022-01" db="EMBL/GenBank/DDBJ databases">
        <authorList>
            <person name="Yamashiro T."/>
            <person name="Shiraishi A."/>
            <person name="Satake H."/>
            <person name="Nakayama K."/>
        </authorList>
    </citation>
    <scope>NUCLEOTIDE SEQUENCE</scope>
</reference>
<feature type="compositionally biased region" description="Polar residues" evidence="3">
    <location>
        <begin position="207"/>
        <end position="231"/>
    </location>
</feature>
<comment type="caution">
    <text evidence="5">The sequence shown here is derived from an EMBL/GenBank/DDBJ whole genome shotgun (WGS) entry which is preliminary data.</text>
</comment>
<dbReference type="InterPro" id="IPR036397">
    <property type="entry name" value="RNaseH_sf"/>
</dbReference>
<dbReference type="Pfam" id="PF07727">
    <property type="entry name" value="RVT_2"/>
    <property type="match status" value="1"/>
</dbReference>
<dbReference type="InterPro" id="IPR012337">
    <property type="entry name" value="RNaseH-like_sf"/>
</dbReference>
<evidence type="ECO:0000256" key="1">
    <source>
        <dbReference type="ARBA" id="ARBA00022723"/>
    </source>
</evidence>
<sequence length="460" mass="51764">MERSTLKIIQVRLKETVRRIRTDNRTEFVNQTLREYYEKVGISHETSICTLSQLNVFVERRNRTLIEAARTMLIYAKAPLFLWAEAIATAYYTQNHSMICHRHVQPNADIGISLAMQPRKSIPDYNNYQTKYETIHVDYDELTAMSSEHSISGTPHFMNDSCNNQIRLGQTPPSTPFEPPSDLTGIFTEVIAPIPEVVAPEHAVLTGSPSSTTVDQDAPSPSNSHTTQETQTPIISHNVEEDNHDIEVTHIGGILKNKARLVARGYRQEEGIDFEESFAPVARLEAIRIFLAFAAHKDMSRLSKDVKAVNCMAPTEKHLNAVQGSSYLKGTEHRGLVSEGFFHLHLTAFADVDHAVRKLNILLCPDVCAQGPLEEITTYRQCFGINKIPMYCDNKIPPTLAISLCSNNDPTSRSKPYRTSISLHPEHSKNGVDRNFTLANTEYQLADIFTKALGREELNF</sequence>
<feature type="region of interest" description="Disordered" evidence="3">
    <location>
        <begin position="206"/>
        <end position="231"/>
    </location>
</feature>
<dbReference type="SUPFAM" id="SSF53098">
    <property type="entry name" value="Ribonuclease H-like"/>
    <property type="match status" value="1"/>
</dbReference>
<gene>
    <name evidence="5" type="ORF">Tco_1068235</name>
</gene>
<dbReference type="InterPro" id="IPR013103">
    <property type="entry name" value="RVT_2"/>
</dbReference>
<evidence type="ECO:0000256" key="2">
    <source>
        <dbReference type="ARBA" id="ARBA00022801"/>
    </source>
</evidence>
<dbReference type="InterPro" id="IPR001584">
    <property type="entry name" value="Integrase_cat-core"/>
</dbReference>
<dbReference type="Gene3D" id="3.30.420.10">
    <property type="entry name" value="Ribonuclease H-like superfamily/Ribonuclease H"/>
    <property type="match status" value="1"/>
</dbReference>
<dbReference type="InterPro" id="IPR039537">
    <property type="entry name" value="Retrotran_Ty1/copia-like"/>
</dbReference>
<evidence type="ECO:0000259" key="4">
    <source>
        <dbReference type="PROSITE" id="PS50994"/>
    </source>
</evidence>
<keyword evidence="1" id="KW-0479">Metal-binding</keyword>
<organism evidence="5 6">
    <name type="scientific">Tanacetum coccineum</name>
    <dbReference type="NCBI Taxonomy" id="301880"/>
    <lineage>
        <taxon>Eukaryota</taxon>
        <taxon>Viridiplantae</taxon>
        <taxon>Streptophyta</taxon>
        <taxon>Embryophyta</taxon>
        <taxon>Tracheophyta</taxon>
        <taxon>Spermatophyta</taxon>
        <taxon>Magnoliopsida</taxon>
        <taxon>eudicotyledons</taxon>
        <taxon>Gunneridae</taxon>
        <taxon>Pentapetalae</taxon>
        <taxon>asterids</taxon>
        <taxon>campanulids</taxon>
        <taxon>Asterales</taxon>
        <taxon>Asteraceae</taxon>
        <taxon>Asteroideae</taxon>
        <taxon>Anthemideae</taxon>
        <taxon>Anthemidinae</taxon>
        <taxon>Tanacetum</taxon>
    </lineage>
</organism>
<feature type="domain" description="Integrase catalytic" evidence="4">
    <location>
        <begin position="1"/>
        <end position="126"/>
    </location>
</feature>
<keyword evidence="2" id="KW-0378">Hydrolase</keyword>
<dbReference type="PANTHER" id="PTHR42648:SF18">
    <property type="entry name" value="RETROTRANSPOSON, UNCLASSIFIED-LIKE PROTEIN"/>
    <property type="match status" value="1"/>
</dbReference>
<reference evidence="5" key="1">
    <citation type="journal article" date="2022" name="Int. J. Mol. Sci.">
        <title>Draft Genome of Tanacetum Coccineum: Genomic Comparison of Closely Related Tanacetum-Family Plants.</title>
        <authorList>
            <person name="Yamashiro T."/>
            <person name="Shiraishi A."/>
            <person name="Nakayama K."/>
            <person name="Satake H."/>
        </authorList>
    </citation>
    <scope>NUCLEOTIDE SEQUENCE</scope>
</reference>
<keyword evidence="6" id="KW-1185">Reference proteome</keyword>
<name>A0ABQ5HF63_9ASTR</name>
<evidence type="ECO:0000313" key="6">
    <source>
        <dbReference type="Proteomes" id="UP001151760"/>
    </source>
</evidence>
<dbReference type="PANTHER" id="PTHR42648">
    <property type="entry name" value="TRANSPOSASE, PUTATIVE-RELATED"/>
    <property type="match status" value="1"/>
</dbReference>
<proteinExistence type="predicted"/>
<dbReference type="PROSITE" id="PS50994">
    <property type="entry name" value="INTEGRASE"/>
    <property type="match status" value="1"/>
</dbReference>
<dbReference type="Proteomes" id="UP001151760">
    <property type="component" value="Unassembled WGS sequence"/>
</dbReference>
<evidence type="ECO:0000256" key="3">
    <source>
        <dbReference type="SAM" id="MobiDB-lite"/>
    </source>
</evidence>
<accession>A0ABQ5HF63</accession>